<evidence type="ECO:0000259" key="1">
    <source>
        <dbReference type="PROSITE" id="PS50042"/>
    </source>
</evidence>
<dbReference type="Gene3D" id="2.60.120.10">
    <property type="entry name" value="Jelly Rolls"/>
    <property type="match status" value="1"/>
</dbReference>
<comment type="caution">
    <text evidence="2">The sequence shown here is derived from an EMBL/GenBank/DDBJ whole genome shotgun (WGS) entry which is preliminary data.</text>
</comment>
<dbReference type="Pfam" id="PF00027">
    <property type="entry name" value="cNMP_binding"/>
    <property type="match status" value="1"/>
</dbReference>
<dbReference type="PANTHER" id="PTHR23011:SF28">
    <property type="entry name" value="CYCLIC NUCLEOTIDE-BINDING DOMAIN CONTAINING PROTEIN"/>
    <property type="match status" value="1"/>
</dbReference>
<dbReference type="SUPFAM" id="SSF51206">
    <property type="entry name" value="cAMP-binding domain-like"/>
    <property type="match status" value="1"/>
</dbReference>
<accession>A0A0W8G5L0</accession>
<sequence length="165" mass="18777">MPNRVDDPLSSPEIGRRICEMLDESAWAKDLSWPDIQALSRFMAILDFPKEMTIFSEGDRSDYMAIVLHGVVEITKHEEGDEFSTKFLVRLGPGRAFGEMALVEGLPRSASALAAEDTRLLVLTREEFDRMCREDKALALKMAINMARLISFRLRHTSSKLLRFL</sequence>
<gene>
    <name evidence="2" type="ORF">ASZ90_001668</name>
</gene>
<reference evidence="2" key="1">
    <citation type="journal article" date="2015" name="Proc. Natl. Acad. Sci. U.S.A.">
        <title>Networks of energetic and metabolic interactions define dynamics in microbial communities.</title>
        <authorList>
            <person name="Embree M."/>
            <person name="Liu J.K."/>
            <person name="Al-Bassam M.M."/>
            <person name="Zengler K."/>
        </authorList>
    </citation>
    <scope>NUCLEOTIDE SEQUENCE</scope>
</reference>
<organism evidence="2">
    <name type="scientific">hydrocarbon metagenome</name>
    <dbReference type="NCBI Taxonomy" id="938273"/>
    <lineage>
        <taxon>unclassified sequences</taxon>
        <taxon>metagenomes</taxon>
        <taxon>ecological metagenomes</taxon>
    </lineage>
</organism>
<proteinExistence type="predicted"/>
<dbReference type="InterPro" id="IPR000595">
    <property type="entry name" value="cNMP-bd_dom"/>
</dbReference>
<feature type="domain" description="Cyclic nucleotide-binding" evidence="1">
    <location>
        <begin position="27"/>
        <end position="131"/>
    </location>
</feature>
<evidence type="ECO:0000313" key="2">
    <source>
        <dbReference type="EMBL" id="KUG28427.1"/>
    </source>
</evidence>
<dbReference type="InterPro" id="IPR018490">
    <property type="entry name" value="cNMP-bd_dom_sf"/>
</dbReference>
<dbReference type="PROSITE" id="PS00889">
    <property type="entry name" value="CNMP_BINDING_2"/>
    <property type="match status" value="1"/>
</dbReference>
<dbReference type="InterPro" id="IPR018488">
    <property type="entry name" value="cNMP-bd_CS"/>
</dbReference>
<dbReference type="AlphaFoldDB" id="A0A0W8G5L0"/>
<dbReference type="InterPro" id="IPR014710">
    <property type="entry name" value="RmlC-like_jellyroll"/>
</dbReference>
<protein>
    <submittedName>
        <fullName evidence="2">Camp-binding protein</fullName>
    </submittedName>
</protein>
<dbReference type="SMART" id="SM00100">
    <property type="entry name" value="cNMP"/>
    <property type="match status" value="1"/>
</dbReference>
<dbReference type="PANTHER" id="PTHR23011">
    <property type="entry name" value="CYCLIC NUCLEOTIDE-BINDING DOMAIN CONTAINING PROTEIN"/>
    <property type="match status" value="1"/>
</dbReference>
<name>A0A0W8G5L0_9ZZZZ</name>
<dbReference type="CDD" id="cd00038">
    <property type="entry name" value="CAP_ED"/>
    <property type="match status" value="1"/>
</dbReference>
<dbReference type="EMBL" id="LNQE01000219">
    <property type="protein sequence ID" value="KUG28427.1"/>
    <property type="molecule type" value="Genomic_DNA"/>
</dbReference>
<dbReference type="PROSITE" id="PS50042">
    <property type="entry name" value="CNMP_BINDING_3"/>
    <property type="match status" value="1"/>
</dbReference>